<organism evidence="2 3">
    <name type="scientific">Goodea atripinnis</name>
    <dbReference type="NCBI Taxonomy" id="208336"/>
    <lineage>
        <taxon>Eukaryota</taxon>
        <taxon>Metazoa</taxon>
        <taxon>Chordata</taxon>
        <taxon>Craniata</taxon>
        <taxon>Vertebrata</taxon>
        <taxon>Euteleostomi</taxon>
        <taxon>Actinopterygii</taxon>
        <taxon>Neopterygii</taxon>
        <taxon>Teleostei</taxon>
        <taxon>Neoteleostei</taxon>
        <taxon>Acanthomorphata</taxon>
        <taxon>Ovalentaria</taxon>
        <taxon>Atherinomorphae</taxon>
        <taxon>Cyprinodontiformes</taxon>
        <taxon>Goodeidae</taxon>
        <taxon>Goodea</taxon>
    </lineage>
</organism>
<dbReference type="Proteomes" id="UP001476798">
    <property type="component" value="Unassembled WGS sequence"/>
</dbReference>
<evidence type="ECO:0008006" key="4">
    <source>
        <dbReference type="Google" id="ProtNLM"/>
    </source>
</evidence>
<feature type="transmembrane region" description="Helical" evidence="1">
    <location>
        <begin position="117"/>
        <end position="140"/>
    </location>
</feature>
<keyword evidence="3" id="KW-1185">Reference proteome</keyword>
<comment type="caution">
    <text evidence="2">The sequence shown here is derived from an EMBL/GenBank/DDBJ whole genome shotgun (WGS) entry which is preliminary data.</text>
</comment>
<reference evidence="2 3" key="1">
    <citation type="submission" date="2021-06" db="EMBL/GenBank/DDBJ databases">
        <authorList>
            <person name="Palmer J.M."/>
        </authorList>
    </citation>
    <scope>NUCLEOTIDE SEQUENCE [LARGE SCALE GENOMIC DNA]</scope>
    <source>
        <strain evidence="2 3">GA_2019</strain>
        <tissue evidence="2">Muscle</tissue>
    </source>
</reference>
<protein>
    <recommendedName>
        <fullName evidence="4">Duffy antigen/chemokine receptor</fullName>
    </recommendedName>
</protein>
<keyword evidence="1" id="KW-1133">Transmembrane helix</keyword>
<feature type="transmembrane region" description="Helical" evidence="1">
    <location>
        <begin position="64"/>
        <end position="83"/>
    </location>
</feature>
<evidence type="ECO:0000313" key="2">
    <source>
        <dbReference type="EMBL" id="MEQ2164156.1"/>
    </source>
</evidence>
<evidence type="ECO:0000313" key="3">
    <source>
        <dbReference type="Proteomes" id="UP001476798"/>
    </source>
</evidence>
<feature type="transmembrane region" description="Helical" evidence="1">
    <location>
        <begin position="34"/>
        <end position="52"/>
    </location>
</feature>
<keyword evidence="1" id="KW-0472">Membrane</keyword>
<dbReference type="EMBL" id="JAHRIO010020136">
    <property type="protein sequence ID" value="MEQ2164156.1"/>
    <property type="molecule type" value="Genomic_DNA"/>
</dbReference>
<accession>A0ABV0MZ78</accession>
<gene>
    <name evidence="2" type="ORF">GOODEAATRI_003651</name>
</gene>
<evidence type="ECO:0000256" key="1">
    <source>
        <dbReference type="SAM" id="Phobius"/>
    </source>
</evidence>
<proteinExistence type="predicted"/>
<feature type="transmembrane region" description="Helical" evidence="1">
    <location>
        <begin position="90"/>
        <end position="111"/>
    </location>
</feature>
<name>A0ABV0MZ78_9TELE</name>
<keyword evidence="1" id="KW-0812">Transmembrane</keyword>
<sequence>MFLDLDAVGVLFTGVHFSREPCLWRASGGAFARLLLWVLIAAFCPPLYGVLWCWGSDPVYCLSAGWFLVGGVCLGLVVFTVPLPMYGRMCGAAVALALLAAVCLPGMDVGGSASQEGVQPLCCAFCGLSVAPFSFLGWCLSLGHGGGGAGRPAWCGGVYCAGGWVAGILGHLQDGCGVGRVPGPWHAVVAFLQCLLWWLWPLGHRHLDRLRGGGGAELDNVSPCYRCSGSDVVCLCGCGGMVGDTGPECLSLARDLLPILLWGRGFLCGRGDRWCLPCCACGLELG</sequence>